<gene>
    <name evidence="3" type="ORF">LCGC14_2967300</name>
</gene>
<feature type="region of interest" description="Disordered" evidence="1">
    <location>
        <begin position="17"/>
        <end position="36"/>
    </location>
</feature>
<protein>
    <recommendedName>
        <fullName evidence="2">DUF5679 domain-containing protein</fullName>
    </recommendedName>
</protein>
<organism evidence="3">
    <name type="scientific">marine sediment metagenome</name>
    <dbReference type="NCBI Taxonomy" id="412755"/>
    <lineage>
        <taxon>unclassified sequences</taxon>
        <taxon>metagenomes</taxon>
        <taxon>ecological metagenomes</taxon>
    </lineage>
</organism>
<dbReference type="Pfam" id="PF18930">
    <property type="entry name" value="DUF5679"/>
    <property type="match status" value="1"/>
</dbReference>
<feature type="non-terminal residue" evidence="3">
    <location>
        <position position="36"/>
    </location>
</feature>
<dbReference type="AlphaFoldDB" id="A0A0F8XXV6"/>
<name>A0A0F8XXV6_9ZZZZ</name>
<evidence type="ECO:0000313" key="3">
    <source>
        <dbReference type="EMBL" id="KKK66115.1"/>
    </source>
</evidence>
<proteinExistence type="predicted"/>
<dbReference type="EMBL" id="LAZR01060233">
    <property type="protein sequence ID" value="KKK66115.1"/>
    <property type="molecule type" value="Genomic_DNA"/>
</dbReference>
<sequence>MPTAYCTKCRAKREIDSPQPVTLKNGRKAIQGGCPQ</sequence>
<reference evidence="3" key="1">
    <citation type="journal article" date="2015" name="Nature">
        <title>Complex archaea that bridge the gap between prokaryotes and eukaryotes.</title>
        <authorList>
            <person name="Spang A."/>
            <person name="Saw J.H."/>
            <person name="Jorgensen S.L."/>
            <person name="Zaremba-Niedzwiedzka K."/>
            <person name="Martijn J."/>
            <person name="Lind A.E."/>
            <person name="van Eijk R."/>
            <person name="Schleper C."/>
            <person name="Guy L."/>
            <person name="Ettema T.J."/>
        </authorList>
    </citation>
    <scope>NUCLEOTIDE SEQUENCE</scope>
</reference>
<dbReference type="InterPro" id="IPR044044">
    <property type="entry name" value="DUF5679"/>
</dbReference>
<evidence type="ECO:0000259" key="2">
    <source>
        <dbReference type="Pfam" id="PF18930"/>
    </source>
</evidence>
<evidence type="ECO:0000256" key="1">
    <source>
        <dbReference type="SAM" id="MobiDB-lite"/>
    </source>
</evidence>
<comment type="caution">
    <text evidence="3">The sequence shown here is derived from an EMBL/GenBank/DDBJ whole genome shotgun (WGS) entry which is preliminary data.</text>
</comment>
<feature type="domain" description="DUF5679" evidence="2">
    <location>
        <begin position="5"/>
        <end position="35"/>
    </location>
</feature>
<accession>A0A0F8XXV6</accession>